<protein>
    <submittedName>
        <fullName evidence="2">DUF4340 domain-containing protein</fullName>
    </submittedName>
</protein>
<comment type="caution">
    <text evidence="2">The sequence shown here is derived from an EMBL/GenBank/DDBJ whole genome shotgun (WGS) entry which is preliminary data.</text>
</comment>
<accession>A0A9D1K520</accession>
<dbReference type="InterPro" id="IPR025641">
    <property type="entry name" value="DUF4340"/>
</dbReference>
<feature type="domain" description="DUF4340" evidence="1">
    <location>
        <begin position="71"/>
        <end position="171"/>
    </location>
</feature>
<dbReference type="EMBL" id="DVJN01000062">
    <property type="protein sequence ID" value="HIS92009.1"/>
    <property type="molecule type" value="Genomic_DNA"/>
</dbReference>
<reference evidence="2" key="1">
    <citation type="submission" date="2020-10" db="EMBL/GenBank/DDBJ databases">
        <authorList>
            <person name="Gilroy R."/>
        </authorList>
    </citation>
    <scope>NUCLEOTIDE SEQUENCE</scope>
    <source>
        <strain evidence="2">13766</strain>
    </source>
</reference>
<sequence>MKRSIKAILLLAALAVLIGGYALVRSLAGENVDVRENEGAYPILGEETSIAALTWTRGETTISLRKSGDTWYVEGDEEYPLDQNAVEALVQSLASLTAHMCLEGVEAPEDYGLTEPALAAAVELANGETRALFMGDEALLGGEYYLGTGEEGVVYVTDVALSSILSASVAELTQWEEIPRLESVARLVILGPNASLDQSYFADSSALTYNPDWHWFQTGMQYPSDEDAMRLLLDDVDALAWNAFVAHGVANEDLAAYGLDSANATSVVAFEEGASESSLSVVIGAACEGGYYAMLAGSDCVYTVAAESVASLLQATDVSVRATDALRLDWEQVARVEFDAGTPLTLVREESAGAAAEAESAQTQEAGTETGETVTLNGEAVDVAYAREAFEDITSLSGDGFVDGLEVLEPLLTITVYTDAVDFPQIALRFGAYDATSYVLENGVQPPMLVSAASVDALIRTWMYMPAPAEEEASS</sequence>
<feature type="domain" description="DUF4340" evidence="1">
    <location>
        <begin position="216"/>
        <end position="359"/>
    </location>
</feature>
<gene>
    <name evidence="2" type="ORF">IAA84_03225</name>
</gene>
<dbReference type="AlphaFoldDB" id="A0A9D1K520"/>
<proteinExistence type="predicted"/>
<name>A0A9D1K520_9FIRM</name>
<organism evidence="2 3">
    <name type="scientific">Candidatus Alectryocaccomicrobium excrementavium</name>
    <dbReference type="NCBI Taxonomy" id="2840668"/>
    <lineage>
        <taxon>Bacteria</taxon>
        <taxon>Bacillati</taxon>
        <taxon>Bacillota</taxon>
        <taxon>Clostridia</taxon>
        <taxon>Candidatus Alectryocaccomicrobium</taxon>
    </lineage>
</organism>
<evidence type="ECO:0000313" key="2">
    <source>
        <dbReference type="EMBL" id="HIS92009.1"/>
    </source>
</evidence>
<evidence type="ECO:0000313" key="3">
    <source>
        <dbReference type="Proteomes" id="UP000824140"/>
    </source>
</evidence>
<evidence type="ECO:0000259" key="1">
    <source>
        <dbReference type="Pfam" id="PF14238"/>
    </source>
</evidence>
<dbReference type="Pfam" id="PF14238">
    <property type="entry name" value="DUF4340"/>
    <property type="match status" value="2"/>
</dbReference>
<reference evidence="2" key="2">
    <citation type="journal article" date="2021" name="PeerJ">
        <title>Extensive microbial diversity within the chicken gut microbiome revealed by metagenomics and culture.</title>
        <authorList>
            <person name="Gilroy R."/>
            <person name="Ravi A."/>
            <person name="Getino M."/>
            <person name="Pursley I."/>
            <person name="Horton D.L."/>
            <person name="Alikhan N.F."/>
            <person name="Baker D."/>
            <person name="Gharbi K."/>
            <person name="Hall N."/>
            <person name="Watson M."/>
            <person name="Adriaenssens E.M."/>
            <person name="Foster-Nyarko E."/>
            <person name="Jarju S."/>
            <person name="Secka A."/>
            <person name="Antonio M."/>
            <person name="Oren A."/>
            <person name="Chaudhuri R.R."/>
            <person name="La Ragione R."/>
            <person name="Hildebrand F."/>
            <person name="Pallen M.J."/>
        </authorList>
    </citation>
    <scope>NUCLEOTIDE SEQUENCE</scope>
    <source>
        <strain evidence="2">13766</strain>
    </source>
</reference>
<dbReference type="Proteomes" id="UP000824140">
    <property type="component" value="Unassembled WGS sequence"/>
</dbReference>